<dbReference type="InterPro" id="IPR000009">
    <property type="entry name" value="PP2A_PR55"/>
</dbReference>
<accession>A0A3E2HIX0</accession>
<dbReference type="EC" id="3.5.4.6" evidence="6"/>
<dbReference type="PANTHER" id="PTHR11359">
    <property type="entry name" value="AMP DEAMINASE"/>
    <property type="match status" value="1"/>
</dbReference>
<dbReference type="Proteomes" id="UP000258309">
    <property type="component" value="Unassembled WGS sequence"/>
</dbReference>
<feature type="region of interest" description="Disordered" evidence="23">
    <location>
        <begin position="1979"/>
        <end position="2096"/>
    </location>
</feature>
<evidence type="ECO:0000256" key="1">
    <source>
        <dbReference type="ARBA" id="ARBA00001947"/>
    </source>
</evidence>
<dbReference type="NCBIfam" id="TIGR01429">
    <property type="entry name" value="AMP_deaminase"/>
    <property type="match status" value="1"/>
</dbReference>
<feature type="region of interest" description="Disordered" evidence="23">
    <location>
        <begin position="485"/>
        <end position="540"/>
    </location>
</feature>
<keyword evidence="18 24" id="KW-0472">Membrane</keyword>
<evidence type="ECO:0000256" key="15">
    <source>
        <dbReference type="ARBA" id="ARBA00022833"/>
    </source>
</evidence>
<evidence type="ECO:0000256" key="7">
    <source>
        <dbReference type="ARBA" id="ARBA00022448"/>
    </source>
</evidence>
<feature type="transmembrane region" description="Helical" evidence="24">
    <location>
        <begin position="837"/>
        <end position="855"/>
    </location>
</feature>
<evidence type="ECO:0000313" key="26">
    <source>
        <dbReference type="Proteomes" id="UP000258309"/>
    </source>
</evidence>
<dbReference type="GO" id="GO:0046872">
    <property type="term" value="F:metal ion binding"/>
    <property type="evidence" value="ECO:0007669"/>
    <property type="project" value="UniProtKB-KW"/>
</dbReference>
<keyword evidence="13" id="KW-0677">Repeat</keyword>
<feature type="compositionally biased region" description="Low complexity" evidence="23">
    <location>
        <begin position="1005"/>
        <end position="1016"/>
    </location>
</feature>
<dbReference type="SMART" id="SM00320">
    <property type="entry name" value="WD40"/>
    <property type="match status" value="6"/>
</dbReference>
<dbReference type="PRINTS" id="PR00600">
    <property type="entry name" value="PP2APR55"/>
</dbReference>
<dbReference type="GO" id="GO:0003876">
    <property type="term" value="F:AMP deaminase activity"/>
    <property type="evidence" value="ECO:0007669"/>
    <property type="project" value="UniProtKB-EC"/>
</dbReference>
<dbReference type="InterPro" id="IPR013657">
    <property type="entry name" value="SCL35B1-4/HUT1"/>
</dbReference>
<dbReference type="GO" id="GO:1902531">
    <property type="term" value="P:regulation of intracellular signal transduction"/>
    <property type="evidence" value="ECO:0007669"/>
    <property type="project" value="UniProtKB-ARBA"/>
</dbReference>
<evidence type="ECO:0000256" key="16">
    <source>
        <dbReference type="ARBA" id="ARBA00022989"/>
    </source>
</evidence>
<feature type="transmembrane region" description="Helical" evidence="24">
    <location>
        <begin position="643"/>
        <end position="668"/>
    </location>
</feature>
<dbReference type="GO" id="GO:0000159">
    <property type="term" value="C:protein phosphatase type 2A complex"/>
    <property type="evidence" value="ECO:0007669"/>
    <property type="project" value="InterPro"/>
</dbReference>
<comment type="subcellular location">
    <subcellularLocation>
        <location evidence="2">Endomembrane system</location>
        <topology evidence="2">Multi-pass membrane protein</topology>
    </subcellularLocation>
</comment>
<dbReference type="FunFam" id="4.10.800.20:FF:000001">
    <property type="entry name" value="AMP deaminase"/>
    <property type="match status" value="1"/>
</dbReference>
<dbReference type="Pfam" id="PF08449">
    <property type="entry name" value="UAA"/>
    <property type="match status" value="1"/>
</dbReference>
<reference evidence="25 26" key="1">
    <citation type="submission" date="2018-05" db="EMBL/GenBank/DDBJ databases">
        <title>Draft genome sequence of Scytalidium lignicola DSM 105466, a ubiquitous saprotrophic fungus.</title>
        <authorList>
            <person name="Buettner E."/>
            <person name="Gebauer A.M."/>
            <person name="Hofrichter M."/>
            <person name="Liers C."/>
            <person name="Kellner H."/>
        </authorList>
    </citation>
    <scope>NUCLEOTIDE SEQUENCE [LARGE SCALE GENOMIC DNA]</scope>
    <source>
        <strain evidence="25 26">DSM 105466</strain>
    </source>
</reference>
<feature type="compositionally biased region" description="Acidic residues" evidence="23">
    <location>
        <begin position="1025"/>
        <end position="1042"/>
    </location>
</feature>
<protein>
    <recommendedName>
        <fullName evidence="21">AMP deaminase</fullName>
        <ecNumber evidence="6">3.5.4.6</ecNumber>
    </recommendedName>
    <alternativeName>
        <fullName evidence="22">Myoadenylate deaminase</fullName>
    </alternativeName>
    <alternativeName>
        <fullName evidence="20">Protein phosphatase PP2A regulatory subunit B</fullName>
    </alternativeName>
</protein>
<evidence type="ECO:0000256" key="5">
    <source>
        <dbReference type="ARBA" id="ARBA00008259"/>
    </source>
</evidence>
<evidence type="ECO:0000256" key="9">
    <source>
        <dbReference type="ARBA" id="ARBA00022574"/>
    </source>
</evidence>
<dbReference type="GO" id="GO:0046033">
    <property type="term" value="P:AMP metabolic process"/>
    <property type="evidence" value="ECO:0007669"/>
    <property type="project" value="TreeGrafter"/>
</dbReference>
<feature type="non-terminal residue" evidence="25">
    <location>
        <position position="2096"/>
    </location>
</feature>
<comment type="similarity">
    <text evidence="5">Belongs to the phosphatase 2A regulatory subunit B family.</text>
</comment>
<feature type="transmembrane region" description="Helical" evidence="24">
    <location>
        <begin position="714"/>
        <end position="732"/>
    </location>
</feature>
<keyword evidence="9" id="KW-0853">WD repeat</keyword>
<dbReference type="InterPro" id="IPR001680">
    <property type="entry name" value="WD40_rpt"/>
</dbReference>
<keyword evidence="14" id="KW-0378">Hydrolase</keyword>
<dbReference type="FunFam" id="3.20.20.140:FF:000300">
    <property type="entry name" value="Uncharacterized protein"/>
    <property type="match status" value="1"/>
</dbReference>
<evidence type="ECO:0000256" key="14">
    <source>
        <dbReference type="ARBA" id="ARBA00022801"/>
    </source>
</evidence>
<evidence type="ECO:0000313" key="25">
    <source>
        <dbReference type="EMBL" id="RFU33374.1"/>
    </source>
</evidence>
<keyword evidence="26" id="KW-1185">Reference proteome</keyword>
<evidence type="ECO:0000256" key="17">
    <source>
        <dbReference type="ARBA" id="ARBA00023080"/>
    </source>
</evidence>
<dbReference type="GO" id="GO:0012505">
    <property type="term" value="C:endomembrane system"/>
    <property type="evidence" value="ECO:0007669"/>
    <property type="project" value="UniProtKB-SubCell"/>
</dbReference>
<feature type="region of interest" description="Disordered" evidence="23">
    <location>
        <begin position="1295"/>
        <end position="1379"/>
    </location>
</feature>
<evidence type="ECO:0000256" key="3">
    <source>
        <dbReference type="ARBA" id="ARBA00004955"/>
    </source>
</evidence>
<keyword evidence="12" id="KW-0479">Metal-binding</keyword>
<feature type="transmembrane region" description="Helical" evidence="24">
    <location>
        <begin position="803"/>
        <end position="821"/>
    </location>
</feature>
<keyword evidence="8" id="KW-0597">Phosphoprotein</keyword>
<evidence type="ECO:0000256" key="11">
    <source>
        <dbReference type="ARBA" id="ARBA00022692"/>
    </source>
</evidence>
<evidence type="ECO:0000256" key="21">
    <source>
        <dbReference type="ARBA" id="ARBA00072037"/>
    </source>
</evidence>
<feature type="region of interest" description="Disordered" evidence="23">
    <location>
        <begin position="1121"/>
        <end position="1144"/>
    </location>
</feature>
<dbReference type="NCBIfam" id="TIGR00803">
    <property type="entry name" value="nst"/>
    <property type="match status" value="1"/>
</dbReference>
<dbReference type="Pfam" id="PF19326">
    <property type="entry name" value="AMP_deaminase"/>
    <property type="match status" value="1"/>
</dbReference>
<dbReference type="FunFam" id="2.130.10.10:FF:000174">
    <property type="entry name" value="Protein phosphatase PP2A regulatory subunit B"/>
    <property type="match status" value="1"/>
</dbReference>
<comment type="pathway">
    <text evidence="3">Purine metabolism; IMP biosynthesis via salvage pathway; IMP from AMP: step 1/1.</text>
</comment>
<organism evidence="25 26">
    <name type="scientific">Scytalidium lignicola</name>
    <name type="common">Hyphomycete</name>
    <dbReference type="NCBI Taxonomy" id="5539"/>
    <lineage>
        <taxon>Eukaryota</taxon>
        <taxon>Fungi</taxon>
        <taxon>Dikarya</taxon>
        <taxon>Ascomycota</taxon>
        <taxon>Pezizomycotina</taxon>
        <taxon>Leotiomycetes</taxon>
        <taxon>Leotiomycetes incertae sedis</taxon>
        <taxon>Scytalidium</taxon>
    </lineage>
</organism>
<dbReference type="PROSITE" id="PS01024">
    <property type="entry name" value="PR55_1"/>
    <property type="match status" value="1"/>
</dbReference>
<evidence type="ECO:0000256" key="24">
    <source>
        <dbReference type="SAM" id="Phobius"/>
    </source>
</evidence>
<evidence type="ECO:0000256" key="6">
    <source>
        <dbReference type="ARBA" id="ARBA00012775"/>
    </source>
</evidence>
<sequence>MVEADSNSPTWKFTQCFGDKGDVEDITEADIISTVEFDHTGNYLATGDKGGRVVLFERNETKKTCEYKFHTEFQSHEPEFDYLKSLEIEEKINKIKWCRRQNASHYLLSTNDKTIKLWKVFEKSLKVVAENNLSHDLTPGNGVGGGGAVKPMHNVHFTSSNDLKLPRLTHHDTVVAAVPRRTYANAHAYHINSISVNSDGETFISSDDLRINLWNLNIQDQSFNIVDIKPANMEELTEVITAAEFHPLSCNWFMYASSKGTIKLADMRESALCDQHAKQFEQEEDPAARSFFSEIISSISDVRFSHDGRYILSRDYLTVKIWDVNMERQPIKTIPIHEHLRPRLCDTYENDSIFDKFEVVFSGDAKNVMTGSYNNNFMIYPSDPDKEVEVVLQADKSAFKAKKVGVPTPINSSAATNGGKKGGSRSGSPAAGAGQGGRMRKETDADQIDFNKKILHMSWHPFEDSIAIAATNNLFVFSAFPDQPWEQQGQPHEEKDCAQAHGARKPVKHNIAPSSGNVVFPGLAPATPGAGNRERPNPCAEGLAGTRASLCFPSNSNPMTVQSTTRRRTTLRDLQANASASAAAAAASSAVVTSEGDVIVPKVINAAPSLENAELYGIQDERTMFSKAMALAGRMFIETIPQWLTIGVMLSLIFGGCCSNVFALEAIIKVEPASGTLLTFVQFCFVACTGYVSQFDRTRPPLFLKPNKVPIRRWLFNIALFFAINVLNNHAFSYDISVPLHIILRSGGSITTIIAGYLWGKRYSRTKVIAVILLTIGVIIAAWSDSQSKKTESVDEGLTSFNTGLAILFIAQVLSSIMGLYTEETYKRYGGQWKENLFYSHLLALPLFIPFMPAMKNQFLRLASSPPLGLPTYDAVNKLPPNMHEGLDKIRIPSQLAYLAVNILTQYACIRGVNLLAAVSSALTVTIVLNVRKLVSLLLSIWLFGNRLSPGTLLGACIVFGAGAMYGLDAKSGPNRPRRKTFYRRLGAMSQLGPLGPVGAISQGPSTASSSPKTSSLNNTHFADMSEEEDDYRGGDMDDDDARSEGTLDDRHERDRDMLPEPAMPGAGGAGGDIEYDSQDGMLPRDMQRKTAFYDYTADKQLSQADAKLFYQRVQLEAQQTGGSNWGNSQPSQQGSPSLNPSTYPGILENELPGVQRSGSLTSMTSGLHIGQDYAKYRTSQPTGMVDLGKAPESNIVQEPSLNYQRRFTPRRQNSVLQADIAARSHSTHPDLPHEPKGGLESEGIHGAGAGIGVGNGPGGFIESDAQITAELNTIYTNIQKVIDLRRKYIRLSLQRDGDNPKDDPNWPIYPPPPRPAWEDPDRTGANTSTNSMSNSITLPQERPQTRGSDHVTPVKGGTTGFQTLQPHKFPQRKRKPGEDIGSDFVLEDLLPLPDSSEMTFHLDGNGVYQVYENSEAEAQDYPVISVPTIREFYMDLEEVLNISSDGPSKSFAFRRLQYLEGKFNLYVLLNEYQEMADSKRVPHRDFYNVRKVDTHVHHSACMNQKHLLRFIKSKMKKCPDEIVMFRDGKHLTLQEVFESIHLTAYDLSIDTLDMHAHKDSFHRFDKFNLKYNPIGESRLRTIFLKTDNFINGRYLAEITKEVISDLESSKYQMVEWRISIYGRDIHEWDNLASWAVENKLFSHNVRWLIQIPRLFDVYKSTGLMDNFEQVIKNIFQPLFEVTKDPKSHQNLHIFLQRVIGFDSVDDESKVERRLFRKFPIPKDWDSKQNPPYSYWIYYLFANVASLNVWRKQRGLNTFVLRPHAGEAGDTDHLAVAAMCCHSISHGLLLRKVPLLQYIFYLEQIGVAMSPLSNNALFLAYERNPFLSYFKRGLNVSLSTDDPLQFAFTKEPLIEEYSVAAQIYKLSAVDMCELAKNSVKQSGYEHTVKQHWLGVDYNNPGVKGNAMAKTNVPNIRVGFRHETLLQEHAMIERYTTRASTPAPQSPVSATRSNGFASKSAYDNSGQTYQQFPAQAGRIPQPQSQLHLDTQPSSRAVSYGNGKVNETPVQRNPQASGPSIEGSWTGEGGFSDPHLMGAEPKIFPGVVSRPQRRDSVIRQNSMSEADDNGSVSTVRRNGKGDGVGKGLDEPLNEDTAE</sequence>
<feature type="transmembrane region" description="Helical" evidence="24">
    <location>
        <begin position="766"/>
        <end position="783"/>
    </location>
</feature>
<evidence type="ECO:0000256" key="10">
    <source>
        <dbReference type="ARBA" id="ARBA00022597"/>
    </source>
</evidence>
<comment type="caution">
    <text evidence="25">The sequence shown here is derived from an EMBL/GenBank/DDBJ whole genome shotgun (WGS) entry which is preliminary data.</text>
</comment>
<feature type="region of interest" description="Disordered" evidence="23">
    <location>
        <begin position="997"/>
        <end position="1081"/>
    </location>
</feature>
<dbReference type="GO" id="GO:0005829">
    <property type="term" value="C:cytosol"/>
    <property type="evidence" value="ECO:0007669"/>
    <property type="project" value="TreeGrafter"/>
</dbReference>
<dbReference type="GO" id="GO:0055085">
    <property type="term" value="P:transmembrane transport"/>
    <property type="evidence" value="ECO:0007669"/>
    <property type="project" value="InterPro"/>
</dbReference>
<keyword evidence="10" id="KW-0762">Sugar transport</keyword>
<comment type="function">
    <text evidence="19">Phosphatase 2A affects a variety of biological processes in the cell such as transcription, cell cycle progression and cellular morphogenesis, and provides an initial identification of critical substrates for this phosphatase. The regulatory subunit may direct the catalytic subunit to distinct, albeit overlapping, subsets of substrates.</text>
</comment>
<dbReference type="InterPro" id="IPR018067">
    <property type="entry name" value="PP2A_PR55_CS"/>
</dbReference>
<dbReference type="PANTHER" id="PTHR11359:SF0">
    <property type="entry name" value="AMP DEAMINASE"/>
    <property type="match status" value="1"/>
</dbReference>
<dbReference type="Gene3D" id="2.130.10.10">
    <property type="entry name" value="YVTN repeat-like/Quinoprotein amine dehydrogenase"/>
    <property type="match status" value="2"/>
</dbReference>
<keyword evidence="15" id="KW-0862">Zinc</keyword>
<feature type="compositionally biased region" description="Polar residues" evidence="23">
    <location>
        <begin position="1980"/>
        <end position="1995"/>
    </location>
</feature>
<evidence type="ECO:0000256" key="20">
    <source>
        <dbReference type="ARBA" id="ARBA00067298"/>
    </source>
</evidence>
<keyword evidence="17" id="KW-0546">Nucleotide metabolism</keyword>
<dbReference type="FunFam" id="3.20.20.140:FF:000214">
    <property type="entry name" value="AMP deaminase Amd1, putative (AFU_orthologue AFUA_8G02860)"/>
    <property type="match status" value="1"/>
</dbReference>
<dbReference type="InterPro" id="IPR032466">
    <property type="entry name" value="Metal_Hydrolase"/>
</dbReference>
<evidence type="ECO:0000256" key="12">
    <source>
        <dbReference type="ARBA" id="ARBA00022723"/>
    </source>
</evidence>
<feature type="compositionally biased region" description="Low complexity" evidence="23">
    <location>
        <begin position="1126"/>
        <end position="1142"/>
    </location>
</feature>
<dbReference type="FunFam" id="2.130.10.10:FF:000189">
    <property type="entry name" value="Protein phosphatase PP2A regulatory subunit B"/>
    <property type="match status" value="1"/>
</dbReference>
<feature type="compositionally biased region" description="Low complexity" evidence="23">
    <location>
        <begin position="1327"/>
        <end position="1338"/>
    </location>
</feature>
<keyword evidence="7" id="KW-0813">Transport</keyword>
<dbReference type="InterPro" id="IPR036322">
    <property type="entry name" value="WD40_repeat_dom_sf"/>
</dbReference>
<dbReference type="GO" id="GO:0010972">
    <property type="term" value="P:negative regulation of G2/M transition of mitotic cell cycle"/>
    <property type="evidence" value="ECO:0007669"/>
    <property type="project" value="UniProtKB-ARBA"/>
</dbReference>
<dbReference type="SUPFAM" id="SSF50978">
    <property type="entry name" value="WD40 repeat-like"/>
    <property type="match status" value="1"/>
</dbReference>
<dbReference type="InterPro" id="IPR037185">
    <property type="entry name" value="EmrE-like"/>
</dbReference>
<name>A0A3E2HIX0_SCYLI</name>
<feature type="compositionally biased region" description="Polar residues" evidence="23">
    <location>
        <begin position="2056"/>
        <end position="2074"/>
    </location>
</feature>
<dbReference type="GO" id="GO:0019888">
    <property type="term" value="F:protein phosphatase regulator activity"/>
    <property type="evidence" value="ECO:0007669"/>
    <property type="project" value="InterPro"/>
</dbReference>
<feature type="compositionally biased region" description="Basic and acidic residues" evidence="23">
    <location>
        <begin position="1043"/>
        <end position="1059"/>
    </location>
</feature>
<evidence type="ECO:0000256" key="13">
    <source>
        <dbReference type="ARBA" id="ARBA00022737"/>
    </source>
</evidence>
<dbReference type="STRING" id="5539.A0A3E2HIX0"/>
<dbReference type="CDD" id="cd01319">
    <property type="entry name" value="AMPD"/>
    <property type="match status" value="1"/>
</dbReference>
<comment type="similarity">
    <text evidence="4">Belongs to the metallo-dependent hydrolases superfamily. Adenosine and AMP deaminases family.</text>
</comment>
<dbReference type="EMBL" id="NCSJ02000036">
    <property type="protein sequence ID" value="RFU33374.1"/>
    <property type="molecule type" value="Genomic_DNA"/>
</dbReference>
<evidence type="ECO:0000256" key="23">
    <source>
        <dbReference type="SAM" id="MobiDB-lite"/>
    </source>
</evidence>
<dbReference type="OrthoDB" id="1723809at2759"/>
<feature type="non-terminal residue" evidence="25">
    <location>
        <position position="1"/>
    </location>
</feature>
<dbReference type="Pfam" id="PF00400">
    <property type="entry name" value="WD40"/>
    <property type="match status" value="1"/>
</dbReference>
<feature type="transmembrane region" description="Helical" evidence="24">
    <location>
        <begin position="738"/>
        <end position="759"/>
    </location>
</feature>
<evidence type="ECO:0000256" key="22">
    <source>
        <dbReference type="ARBA" id="ARBA00078830"/>
    </source>
</evidence>
<feature type="region of interest" description="Disordered" evidence="23">
    <location>
        <begin position="1936"/>
        <end position="1963"/>
    </location>
</feature>
<dbReference type="GO" id="GO:0032264">
    <property type="term" value="P:IMP salvage"/>
    <property type="evidence" value="ECO:0007669"/>
    <property type="project" value="UniProtKB-UniPathway"/>
</dbReference>
<dbReference type="PROSITE" id="PS00485">
    <property type="entry name" value="A_DEAMINASE"/>
    <property type="match status" value="1"/>
</dbReference>
<dbReference type="UniPathway" id="UPA00591">
    <property type="reaction ID" value="UER00663"/>
</dbReference>
<evidence type="ECO:0000256" key="4">
    <source>
        <dbReference type="ARBA" id="ARBA00006676"/>
    </source>
</evidence>
<gene>
    <name evidence="25" type="ORF">B7463_g2966</name>
</gene>
<evidence type="ECO:0000256" key="8">
    <source>
        <dbReference type="ARBA" id="ARBA00022553"/>
    </source>
</evidence>
<dbReference type="PROSITE" id="PS01025">
    <property type="entry name" value="PR55_2"/>
    <property type="match status" value="1"/>
</dbReference>
<evidence type="ECO:0000256" key="18">
    <source>
        <dbReference type="ARBA" id="ARBA00023136"/>
    </source>
</evidence>
<proteinExistence type="inferred from homology"/>
<feature type="region of interest" description="Disordered" evidence="23">
    <location>
        <begin position="407"/>
        <end position="442"/>
    </location>
</feature>
<keyword evidence="16 24" id="KW-1133">Transmembrane helix</keyword>
<evidence type="ECO:0000256" key="19">
    <source>
        <dbReference type="ARBA" id="ARBA00055525"/>
    </source>
</evidence>
<dbReference type="InterPro" id="IPR006650">
    <property type="entry name" value="A/AMP_deam_AS"/>
</dbReference>
<keyword evidence="11 24" id="KW-0812">Transmembrane</keyword>
<dbReference type="Gene3D" id="4.10.800.20">
    <property type="match status" value="1"/>
</dbReference>
<dbReference type="InterPro" id="IPR006329">
    <property type="entry name" value="AMPD"/>
</dbReference>
<feature type="compositionally biased region" description="Basic and acidic residues" evidence="23">
    <location>
        <begin position="1295"/>
        <end position="1305"/>
    </location>
</feature>
<evidence type="ECO:0000256" key="2">
    <source>
        <dbReference type="ARBA" id="ARBA00004127"/>
    </source>
</evidence>
<feature type="compositionally biased region" description="Polar residues" evidence="23">
    <location>
        <begin position="2006"/>
        <end position="2016"/>
    </location>
</feature>
<comment type="cofactor">
    <cofactor evidence="1">
        <name>Zn(2+)</name>
        <dbReference type="ChEBI" id="CHEBI:29105"/>
    </cofactor>
</comment>
<dbReference type="SUPFAM" id="SSF103481">
    <property type="entry name" value="Multidrug resistance efflux transporter EmrE"/>
    <property type="match status" value="1"/>
</dbReference>
<dbReference type="InterPro" id="IPR015943">
    <property type="entry name" value="WD40/YVTN_repeat-like_dom_sf"/>
</dbReference>
<dbReference type="Gene3D" id="3.20.20.140">
    <property type="entry name" value="Metal-dependent hydrolases"/>
    <property type="match status" value="1"/>
</dbReference>
<dbReference type="SUPFAM" id="SSF51556">
    <property type="entry name" value="Metallo-dependent hydrolases"/>
    <property type="match status" value="1"/>
</dbReference>